<feature type="compositionally biased region" description="Basic and acidic residues" evidence="1">
    <location>
        <begin position="36"/>
        <end position="45"/>
    </location>
</feature>
<protein>
    <submittedName>
        <fullName evidence="2">Uncharacterized protein</fullName>
    </submittedName>
</protein>
<accession>A0A9P1ENM5</accession>
<dbReference type="OrthoDB" id="1321362at2759"/>
<dbReference type="Proteomes" id="UP001152484">
    <property type="component" value="Unassembled WGS sequence"/>
</dbReference>
<reference evidence="2" key="1">
    <citation type="submission" date="2022-07" db="EMBL/GenBank/DDBJ databases">
        <authorList>
            <person name="Macas J."/>
            <person name="Novak P."/>
            <person name="Neumann P."/>
        </authorList>
    </citation>
    <scope>NUCLEOTIDE SEQUENCE</scope>
</reference>
<dbReference type="EMBL" id="CAMAPE010000083">
    <property type="protein sequence ID" value="CAH9120244.1"/>
    <property type="molecule type" value="Genomic_DNA"/>
</dbReference>
<sequence length="104" mass="11593">MMAREDLQWSSSPQAKLSEVHLNQLDVKLHRMEDKARCSKRRSAEPQETECGGQSAEGGARNAECGAAQDEGQTAEPRRLESQPELGRRRVITSFCFNNSGIVF</sequence>
<organism evidence="2 3">
    <name type="scientific">Cuscuta europaea</name>
    <name type="common">European dodder</name>
    <dbReference type="NCBI Taxonomy" id="41803"/>
    <lineage>
        <taxon>Eukaryota</taxon>
        <taxon>Viridiplantae</taxon>
        <taxon>Streptophyta</taxon>
        <taxon>Embryophyta</taxon>
        <taxon>Tracheophyta</taxon>
        <taxon>Spermatophyta</taxon>
        <taxon>Magnoliopsida</taxon>
        <taxon>eudicotyledons</taxon>
        <taxon>Gunneridae</taxon>
        <taxon>Pentapetalae</taxon>
        <taxon>asterids</taxon>
        <taxon>lamiids</taxon>
        <taxon>Solanales</taxon>
        <taxon>Convolvulaceae</taxon>
        <taxon>Cuscuteae</taxon>
        <taxon>Cuscuta</taxon>
        <taxon>Cuscuta subgen. Cuscuta</taxon>
    </lineage>
</organism>
<evidence type="ECO:0000313" key="3">
    <source>
        <dbReference type="Proteomes" id="UP001152484"/>
    </source>
</evidence>
<name>A0A9P1ENM5_CUSEU</name>
<proteinExistence type="predicted"/>
<dbReference type="AlphaFoldDB" id="A0A9P1ENM5"/>
<gene>
    <name evidence="2" type="ORF">CEURO_LOCUS22646</name>
</gene>
<feature type="region of interest" description="Disordered" evidence="1">
    <location>
        <begin position="36"/>
        <end position="85"/>
    </location>
</feature>
<evidence type="ECO:0000256" key="1">
    <source>
        <dbReference type="SAM" id="MobiDB-lite"/>
    </source>
</evidence>
<feature type="compositionally biased region" description="Basic and acidic residues" evidence="1">
    <location>
        <begin position="76"/>
        <end position="85"/>
    </location>
</feature>
<comment type="caution">
    <text evidence="2">The sequence shown here is derived from an EMBL/GenBank/DDBJ whole genome shotgun (WGS) entry which is preliminary data.</text>
</comment>
<keyword evidence="3" id="KW-1185">Reference proteome</keyword>
<evidence type="ECO:0000313" key="2">
    <source>
        <dbReference type="EMBL" id="CAH9120244.1"/>
    </source>
</evidence>